<keyword evidence="2" id="KW-1185">Reference proteome</keyword>
<comment type="caution">
    <text evidence="1">The sequence shown here is derived from an EMBL/GenBank/DDBJ whole genome shotgun (WGS) entry which is preliminary data.</text>
</comment>
<dbReference type="Proteomes" id="UP000214646">
    <property type="component" value="Unassembled WGS sequence"/>
</dbReference>
<dbReference type="AlphaFoldDB" id="A0A225DMF6"/>
<dbReference type="InterPro" id="IPR027558">
    <property type="entry name" value="Pre_pil_HX9DG_C"/>
</dbReference>
<organism evidence="1 2">
    <name type="scientific">Fimbriiglobus ruber</name>
    <dbReference type="NCBI Taxonomy" id="1908690"/>
    <lineage>
        <taxon>Bacteria</taxon>
        <taxon>Pseudomonadati</taxon>
        <taxon>Planctomycetota</taxon>
        <taxon>Planctomycetia</taxon>
        <taxon>Gemmatales</taxon>
        <taxon>Gemmataceae</taxon>
        <taxon>Fimbriiglobus</taxon>
    </lineage>
</organism>
<sequence>MNVVMADGSVRFAANAVSLFTWQALATISGGEIPGNDF</sequence>
<evidence type="ECO:0000313" key="1">
    <source>
        <dbReference type="EMBL" id="OWK37605.1"/>
    </source>
</evidence>
<dbReference type="NCBIfam" id="TIGR04294">
    <property type="entry name" value="pre_pil_HX9DG"/>
    <property type="match status" value="1"/>
</dbReference>
<reference evidence="2" key="1">
    <citation type="submission" date="2017-06" db="EMBL/GenBank/DDBJ databases">
        <title>Genome analysis of Fimbriiglobus ruber SP5, the first member of the order Planctomycetales with confirmed chitinolytic capability.</title>
        <authorList>
            <person name="Ravin N.V."/>
            <person name="Rakitin A.L."/>
            <person name="Ivanova A.A."/>
            <person name="Beletsky A.V."/>
            <person name="Kulichevskaya I.S."/>
            <person name="Mardanov A.V."/>
            <person name="Dedysh S.N."/>
        </authorList>
    </citation>
    <scope>NUCLEOTIDE SEQUENCE [LARGE SCALE GENOMIC DNA]</scope>
    <source>
        <strain evidence="2">SP5</strain>
    </source>
</reference>
<protein>
    <submittedName>
        <fullName evidence="1">Uncharacterized protein</fullName>
    </submittedName>
</protein>
<dbReference type="EMBL" id="NIDE01000014">
    <property type="protein sequence ID" value="OWK37605.1"/>
    <property type="molecule type" value="Genomic_DNA"/>
</dbReference>
<proteinExistence type="predicted"/>
<evidence type="ECO:0000313" key="2">
    <source>
        <dbReference type="Proteomes" id="UP000214646"/>
    </source>
</evidence>
<gene>
    <name evidence="1" type="ORF">FRUB_06725</name>
</gene>
<name>A0A225DMF6_9BACT</name>
<accession>A0A225DMF6</accession>